<proteinExistence type="predicted"/>
<name>A0A0C2DW35_9BILA</name>
<feature type="compositionally biased region" description="Basic and acidic residues" evidence="1">
    <location>
        <begin position="84"/>
        <end position="96"/>
    </location>
</feature>
<dbReference type="AlphaFoldDB" id="A0A0C2DW35"/>
<evidence type="ECO:0000313" key="3">
    <source>
        <dbReference type="Proteomes" id="UP000054047"/>
    </source>
</evidence>
<gene>
    <name evidence="2" type="ORF">ANCDUO_02554</name>
</gene>
<sequence>MLFVSLKWTESIGRLWHARGTNGRIAGARSVYPEINGSQGDQVTLDHFKKEGLKDLPDSVVDTLIGELPTSGRLLEALGLDQPEMEKSPEELKENPTENGDAFPSQHTAKISSSRKAIKLVLLKAGPRAERMSE</sequence>
<evidence type="ECO:0000256" key="1">
    <source>
        <dbReference type="SAM" id="MobiDB-lite"/>
    </source>
</evidence>
<reference evidence="2" key="1">
    <citation type="submission" date="2013-12" db="EMBL/GenBank/DDBJ databases">
        <title>Draft genome of the parsitic nematode Ancylostoma duodenale.</title>
        <authorList>
            <person name="Mitreva M."/>
        </authorList>
    </citation>
    <scope>NUCLEOTIDE SEQUENCE [LARGE SCALE GENOMIC DNA]</scope>
    <source>
        <strain evidence="2">Zhejiang</strain>
    </source>
</reference>
<dbReference type="Proteomes" id="UP000054047">
    <property type="component" value="Unassembled WGS sequence"/>
</dbReference>
<dbReference type="OrthoDB" id="5903432at2759"/>
<dbReference type="EMBL" id="KN726831">
    <property type="protein sequence ID" value="KIH67117.1"/>
    <property type="molecule type" value="Genomic_DNA"/>
</dbReference>
<accession>A0A0C2DW35</accession>
<evidence type="ECO:0000313" key="2">
    <source>
        <dbReference type="EMBL" id="KIH67117.1"/>
    </source>
</evidence>
<keyword evidence="3" id="KW-1185">Reference proteome</keyword>
<feature type="region of interest" description="Disordered" evidence="1">
    <location>
        <begin position="81"/>
        <end position="111"/>
    </location>
</feature>
<protein>
    <submittedName>
        <fullName evidence="2">Uncharacterized protein</fullName>
    </submittedName>
</protein>
<organism evidence="2 3">
    <name type="scientific">Ancylostoma duodenale</name>
    <dbReference type="NCBI Taxonomy" id="51022"/>
    <lineage>
        <taxon>Eukaryota</taxon>
        <taxon>Metazoa</taxon>
        <taxon>Ecdysozoa</taxon>
        <taxon>Nematoda</taxon>
        <taxon>Chromadorea</taxon>
        <taxon>Rhabditida</taxon>
        <taxon>Rhabditina</taxon>
        <taxon>Rhabditomorpha</taxon>
        <taxon>Strongyloidea</taxon>
        <taxon>Ancylostomatidae</taxon>
        <taxon>Ancylostomatinae</taxon>
        <taxon>Ancylostoma</taxon>
    </lineage>
</organism>